<dbReference type="UniPathway" id="UPA00253"/>
<evidence type="ECO:0000256" key="1">
    <source>
        <dbReference type="ARBA" id="ARBA00004790"/>
    </source>
</evidence>
<evidence type="ECO:0000313" key="3">
    <source>
        <dbReference type="Proteomes" id="UP000274429"/>
    </source>
</evidence>
<dbReference type="EMBL" id="UYWX01021277">
    <property type="protein sequence ID" value="VDM35037.1"/>
    <property type="molecule type" value="Genomic_DNA"/>
</dbReference>
<evidence type="ECO:0000313" key="2">
    <source>
        <dbReference type="EMBL" id="VDM35037.1"/>
    </source>
</evidence>
<evidence type="ECO:0000313" key="4">
    <source>
        <dbReference type="WBParaSite" id="TTAC_0001007201-mRNA-1"/>
    </source>
</evidence>
<dbReference type="PANTHER" id="PTHR43816">
    <property type="entry name" value="NICOTINAMIDE PHOSPHORIBOSYLTRANSFERASE"/>
    <property type="match status" value="1"/>
</dbReference>
<organism evidence="4">
    <name type="scientific">Hydatigena taeniaeformis</name>
    <name type="common">Feline tapeworm</name>
    <name type="synonym">Taenia taeniaeformis</name>
    <dbReference type="NCBI Taxonomy" id="6205"/>
    <lineage>
        <taxon>Eukaryota</taxon>
        <taxon>Metazoa</taxon>
        <taxon>Spiralia</taxon>
        <taxon>Lophotrochozoa</taxon>
        <taxon>Platyhelminthes</taxon>
        <taxon>Cestoda</taxon>
        <taxon>Eucestoda</taxon>
        <taxon>Cyclophyllidea</taxon>
        <taxon>Taeniidae</taxon>
        <taxon>Hydatigera</taxon>
    </lineage>
</organism>
<dbReference type="OrthoDB" id="10063940at2759"/>
<dbReference type="GO" id="GO:0009435">
    <property type="term" value="P:NAD+ biosynthetic process"/>
    <property type="evidence" value="ECO:0007669"/>
    <property type="project" value="UniProtKB-UniPathway"/>
</dbReference>
<name>A0A0R3X947_HYDTA</name>
<dbReference type="InterPro" id="IPR036068">
    <property type="entry name" value="Nicotinate_pribotase-like_C"/>
</dbReference>
<reference evidence="4" key="1">
    <citation type="submission" date="2017-02" db="UniProtKB">
        <authorList>
            <consortium name="WormBaseParasite"/>
        </authorList>
    </citation>
    <scope>IDENTIFICATION</scope>
</reference>
<gene>
    <name evidence="2" type="ORF">TTAC_LOCUS10057</name>
</gene>
<comment type="pathway">
    <text evidence="1">Cofactor biosynthesis; NAD(+) biosynthesis.</text>
</comment>
<dbReference type="AlphaFoldDB" id="A0A0R3X947"/>
<reference evidence="2 3" key="2">
    <citation type="submission" date="2018-11" db="EMBL/GenBank/DDBJ databases">
        <authorList>
            <consortium name="Pathogen Informatics"/>
        </authorList>
    </citation>
    <scope>NUCLEOTIDE SEQUENCE [LARGE SCALE GENOMIC DNA]</scope>
</reference>
<keyword evidence="3" id="KW-1185">Reference proteome</keyword>
<dbReference type="Proteomes" id="UP000274429">
    <property type="component" value="Unassembled WGS sequence"/>
</dbReference>
<dbReference type="STRING" id="6205.A0A0R3X947"/>
<proteinExistence type="predicted"/>
<sequence>MQVDVCKHPITDPQKHSKKGRLCLQRSASQNGFVTMEEGQGDLEKDLLVTVFENGRLLVDYTLEEIRERAELPTVKELLSNSCNHVNGTTNATDGV</sequence>
<accession>A0A0R3X947</accession>
<protein>
    <submittedName>
        <fullName evidence="4">Migration and invasion enhancer 1</fullName>
    </submittedName>
</protein>
<dbReference type="GO" id="GO:0047280">
    <property type="term" value="F:nicotinamide phosphoribosyltransferase activity"/>
    <property type="evidence" value="ECO:0007669"/>
    <property type="project" value="TreeGrafter"/>
</dbReference>
<dbReference type="WBParaSite" id="TTAC_0001007201-mRNA-1">
    <property type="protein sequence ID" value="TTAC_0001007201-mRNA-1"/>
    <property type="gene ID" value="TTAC_0001007201"/>
</dbReference>
<dbReference type="PANTHER" id="PTHR43816:SF1">
    <property type="entry name" value="NICOTINAMIDE PHOSPHORIBOSYLTRANSFERASE"/>
    <property type="match status" value="1"/>
</dbReference>
<dbReference type="InterPro" id="IPR016471">
    <property type="entry name" value="Nicotinamide_PRibTrfase"/>
</dbReference>
<dbReference type="SUPFAM" id="SSF51690">
    <property type="entry name" value="Nicotinate/Quinolinate PRTase C-terminal domain-like"/>
    <property type="match status" value="1"/>
</dbReference>